<organism evidence="1 2">
    <name type="scientific">Liparis tanakae</name>
    <name type="common">Tanaka's snailfish</name>
    <dbReference type="NCBI Taxonomy" id="230148"/>
    <lineage>
        <taxon>Eukaryota</taxon>
        <taxon>Metazoa</taxon>
        <taxon>Chordata</taxon>
        <taxon>Craniata</taxon>
        <taxon>Vertebrata</taxon>
        <taxon>Euteleostomi</taxon>
        <taxon>Actinopterygii</taxon>
        <taxon>Neopterygii</taxon>
        <taxon>Teleostei</taxon>
        <taxon>Neoteleostei</taxon>
        <taxon>Acanthomorphata</taxon>
        <taxon>Eupercaria</taxon>
        <taxon>Perciformes</taxon>
        <taxon>Cottioidei</taxon>
        <taxon>Cottales</taxon>
        <taxon>Liparidae</taxon>
        <taxon>Liparis</taxon>
    </lineage>
</organism>
<dbReference type="Proteomes" id="UP000314294">
    <property type="component" value="Unassembled WGS sequence"/>
</dbReference>
<accession>A0A4Z2IX98</accession>
<proteinExistence type="predicted"/>
<keyword evidence="2" id="KW-1185">Reference proteome</keyword>
<gene>
    <name evidence="1" type="ORF">EYF80_007113</name>
</gene>
<dbReference type="AlphaFoldDB" id="A0A4Z2IX98"/>
<name>A0A4Z2IX98_9TELE</name>
<dbReference type="EMBL" id="SRLO01000038">
    <property type="protein sequence ID" value="TNN82595.1"/>
    <property type="molecule type" value="Genomic_DNA"/>
</dbReference>
<comment type="caution">
    <text evidence="1">The sequence shown here is derived from an EMBL/GenBank/DDBJ whole genome shotgun (WGS) entry which is preliminary data.</text>
</comment>
<protein>
    <submittedName>
        <fullName evidence="1">Uncharacterized protein</fullName>
    </submittedName>
</protein>
<sequence>MRELTSPAEVNKDVREWEALKDWWKPLDHIDLSWLSHLLGVTLGVPGESPYHQASLAHVPLSFFKQDGIEGHNMEVEEVDTDWPSAAPNPALTMQL</sequence>
<reference evidence="1 2" key="1">
    <citation type="submission" date="2019-03" db="EMBL/GenBank/DDBJ databases">
        <title>First draft genome of Liparis tanakae, snailfish: a comprehensive survey of snailfish specific genes.</title>
        <authorList>
            <person name="Kim W."/>
            <person name="Song I."/>
            <person name="Jeong J.-H."/>
            <person name="Kim D."/>
            <person name="Kim S."/>
            <person name="Ryu S."/>
            <person name="Song J.Y."/>
            <person name="Lee S.K."/>
        </authorList>
    </citation>
    <scope>NUCLEOTIDE SEQUENCE [LARGE SCALE GENOMIC DNA]</scope>
    <source>
        <tissue evidence="1">Muscle</tissue>
    </source>
</reference>
<evidence type="ECO:0000313" key="2">
    <source>
        <dbReference type="Proteomes" id="UP000314294"/>
    </source>
</evidence>
<evidence type="ECO:0000313" key="1">
    <source>
        <dbReference type="EMBL" id="TNN82595.1"/>
    </source>
</evidence>